<dbReference type="Gene3D" id="3.60.15.10">
    <property type="entry name" value="Ribonuclease Z/Hydroxyacylglutathione hydrolase-like"/>
    <property type="match status" value="1"/>
</dbReference>
<keyword evidence="1" id="KW-0732">Signal</keyword>
<feature type="chain" id="PRO_5001865134" evidence="1">
    <location>
        <begin position="23"/>
        <end position="319"/>
    </location>
</feature>
<dbReference type="Pfam" id="PF00753">
    <property type="entry name" value="Lactamase_B"/>
    <property type="match status" value="1"/>
</dbReference>
<proteinExistence type="predicted"/>
<dbReference type="InterPro" id="IPR036866">
    <property type="entry name" value="RibonucZ/Hydroxyglut_hydro"/>
</dbReference>
<evidence type="ECO:0000313" key="4">
    <source>
        <dbReference type="Proteomes" id="UP000029644"/>
    </source>
</evidence>
<dbReference type="RefSeq" id="WP_081958554.1">
    <property type="nucleotide sequence ID" value="NZ_BBNQ01000003.1"/>
</dbReference>
<dbReference type="EMBL" id="BBNQ01000003">
    <property type="protein sequence ID" value="GAL61780.1"/>
    <property type="molecule type" value="Genomic_DNA"/>
</dbReference>
<organism evidence="3 4">
    <name type="scientific">Algibacter lectus</name>
    <dbReference type="NCBI Taxonomy" id="221126"/>
    <lineage>
        <taxon>Bacteria</taxon>
        <taxon>Pseudomonadati</taxon>
        <taxon>Bacteroidota</taxon>
        <taxon>Flavobacteriia</taxon>
        <taxon>Flavobacteriales</taxon>
        <taxon>Flavobacteriaceae</taxon>
        <taxon>Algibacter</taxon>
    </lineage>
</organism>
<sequence length="319" mass="34556">MMKSFKLKFMAIIVLAITIVSCNNDDDSNAQKTVDFGTAPSSSMITLGTVDVITENTVRYHTLNFDTAPYTVTIVETENTVVLVDLGPAPVFADELKAYVDAINKPGAVIITHNHGDHYGGAGNFADLDFYAESTVAAQLNSTADFTSLHPNAVIGVSDFQEIGDLTYVFDKVSNAETGENGYVYNAAHKVLFAGDLIYNLSHPYLREYTPNSGADEIDNWIAGLNVLKANFADYNHIFVGHNGSRADVETSIDENIDYLQNAQGLIKGTQTTTGGGTATTNQEVIDELEVLYPNYLDGGLYLSLPDAFFPGDTGADWF</sequence>
<dbReference type="InterPro" id="IPR001279">
    <property type="entry name" value="Metallo-B-lactamas"/>
</dbReference>
<evidence type="ECO:0000313" key="3">
    <source>
        <dbReference type="EMBL" id="GAL61780.1"/>
    </source>
</evidence>
<reference evidence="3 4" key="1">
    <citation type="journal article" date="2014" name="Genome Announc.">
        <title>Draft Genome Sequences of Marine Flavobacterium Algibacter lectus Strains SS8 and NR4.</title>
        <authorList>
            <person name="Takatani N."/>
            <person name="Nakanishi M."/>
            <person name="Meirelles P."/>
            <person name="Mino S."/>
            <person name="Suda W."/>
            <person name="Oshima K."/>
            <person name="Hattori M."/>
            <person name="Ohkuma M."/>
            <person name="Hosokawa M."/>
            <person name="Miyashita K."/>
            <person name="Thompson F.L."/>
            <person name="Niwa A."/>
            <person name="Sawabe T."/>
            <person name="Sawabe T."/>
        </authorList>
    </citation>
    <scope>NUCLEOTIDE SEQUENCE [LARGE SCALE GENOMIC DNA]</scope>
    <source>
        <strain evidence="3 4">JCM 19300</strain>
    </source>
</reference>
<evidence type="ECO:0000259" key="2">
    <source>
        <dbReference type="SMART" id="SM00849"/>
    </source>
</evidence>
<dbReference type="PROSITE" id="PS51257">
    <property type="entry name" value="PROKAR_LIPOPROTEIN"/>
    <property type="match status" value="1"/>
</dbReference>
<evidence type="ECO:0000256" key="1">
    <source>
        <dbReference type="SAM" id="SignalP"/>
    </source>
</evidence>
<gene>
    <name evidence="3" type="ORF">JCM19300_1603</name>
</gene>
<comment type="caution">
    <text evidence="3">The sequence shown here is derived from an EMBL/GenBank/DDBJ whole genome shotgun (WGS) entry which is preliminary data.</text>
</comment>
<dbReference type="AlphaFoldDB" id="A0A090VAD7"/>
<dbReference type="SMART" id="SM00849">
    <property type="entry name" value="Lactamase_B"/>
    <property type="match status" value="1"/>
</dbReference>
<name>A0A090VAD7_9FLAO</name>
<dbReference type="OrthoDB" id="9802248at2"/>
<dbReference type="SUPFAM" id="SSF56281">
    <property type="entry name" value="Metallo-hydrolase/oxidoreductase"/>
    <property type="match status" value="1"/>
</dbReference>
<feature type="signal peptide" evidence="1">
    <location>
        <begin position="1"/>
        <end position="22"/>
    </location>
</feature>
<accession>A0A090VAD7</accession>
<dbReference type="Proteomes" id="UP000029644">
    <property type="component" value="Unassembled WGS sequence"/>
</dbReference>
<protein>
    <submittedName>
        <fullName evidence="3">Metallo-beta-lactamase family protein</fullName>
    </submittedName>
</protein>
<feature type="domain" description="Metallo-beta-lactamase" evidence="2">
    <location>
        <begin position="69"/>
        <end position="242"/>
    </location>
</feature>